<dbReference type="PATRIC" id="fig|1280948.3.peg.987"/>
<dbReference type="EMBL" id="DMBR01000140">
    <property type="protein sequence ID" value="HAE93857.1"/>
    <property type="molecule type" value="Genomic_DNA"/>
</dbReference>
<sequence length="81" mass="8786">MLEMLEWIAMGTGICAAIMISADLGRKITGTAFVIFAVSSTAWVAIGVAENEPPLLYQNLVLTVINCIGIYRWLILKKEAG</sequence>
<dbReference type="OrthoDB" id="7619970at2"/>
<dbReference type="RefSeq" id="WP_051602510.1">
    <property type="nucleotide sequence ID" value="NZ_AWFH01000004.1"/>
</dbReference>
<dbReference type="EMBL" id="AWFH01000004">
    <property type="protein sequence ID" value="KCZ64408.1"/>
    <property type="molecule type" value="Genomic_DNA"/>
</dbReference>
<dbReference type="AlphaFoldDB" id="A0A059E9U9"/>
<feature type="transmembrane region" description="Helical" evidence="1">
    <location>
        <begin position="6"/>
        <end position="24"/>
    </location>
</feature>
<evidence type="ECO:0000313" key="4">
    <source>
        <dbReference type="EMBL" id="KCZ64408.1"/>
    </source>
</evidence>
<evidence type="ECO:0000313" key="6">
    <source>
        <dbReference type="Proteomes" id="UP000259173"/>
    </source>
</evidence>
<evidence type="ECO:0000313" key="7">
    <source>
        <dbReference type="Proteomes" id="UP000263957"/>
    </source>
</evidence>
<keyword evidence="1" id="KW-0472">Membrane</keyword>
<feature type="transmembrane region" description="Helical" evidence="1">
    <location>
        <begin position="31"/>
        <end position="49"/>
    </location>
</feature>
<evidence type="ECO:0000313" key="2">
    <source>
        <dbReference type="EMBL" id="HAE93857.1"/>
    </source>
</evidence>
<name>A0A059E9U9_9PROT</name>
<comment type="caution">
    <text evidence="4">The sequence shown here is derived from an EMBL/GenBank/DDBJ whole genome shotgun (WGS) entry which is preliminary data.</text>
</comment>
<evidence type="ECO:0008006" key="8">
    <source>
        <dbReference type="Google" id="ProtNLM"/>
    </source>
</evidence>
<dbReference type="Proteomes" id="UP000259173">
    <property type="component" value="Unassembled WGS sequence"/>
</dbReference>
<gene>
    <name evidence="2" type="ORF">DCG65_04805</name>
    <name evidence="3" type="ORF">DD728_10525</name>
    <name evidence="4" type="ORF">HY36_13740</name>
</gene>
<proteinExistence type="predicted"/>
<protein>
    <recommendedName>
        <fullName evidence="8">PRC-barrel</fullName>
    </recommendedName>
</protein>
<reference evidence="4 5" key="1">
    <citation type="journal article" date="2014" name="Antonie Van Leeuwenhoek">
        <title>Hyphomonas beringensis sp. nov. and Hyphomonas chukchiensis sp. nov., isolated from surface seawater of the Bering Sea and Chukchi Sea.</title>
        <authorList>
            <person name="Li C."/>
            <person name="Lai Q."/>
            <person name="Li G."/>
            <person name="Dong C."/>
            <person name="Wang J."/>
            <person name="Liao Y."/>
            <person name="Shao Z."/>
        </authorList>
    </citation>
    <scope>NUCLEOTIDE SEQUENCE [LARGE SCALE GENOMIC DNA]</scope>
    <source>
        <strain evidence="4 5">22II1-22F38</strain>
    </source>
</reference>
<dbReference type="Proteomes" id="UP000024547">
    <property type="component" value="Unassembled WGS sequence"/>
</dbReference>
<evidence type="ECO:0000313" key="5">
    <source>
        <dbReference type="Proteomes" id="UP000024547"/>
    </source>
</evidence>
<evidence type="ECO:0000313" key="3">
    <source>
        <dbReference type="EMBL" id="HBQ49298.1"/>
    </source>
</evidence>
<evidence type="ECO:0000256" key="1">
    <source>
        <dbReference type="SAM" id="Phobius"/>
    </source>
</evidence>
<dbReference type="eggNOG" id="ENOG5030HWK">
    <property type="taxonomic scope" value="Bacteria"/>
</dbReference>
<keyword evidence="1" id="KW-1133">Transmembrane helix</keyword>
<dbReference type="EMBL" id="DOGS01000209">
    <property type="protein sequence ID" value="HBQ49298.1"/>
    <property type="molecule type" value="Genomic_DNA"/>
</dbReference>
<feature type="transmembrane region" description="Helical" evidence="1">
    <location>
        <begin position="55"/>
        <end position="75"/>
    </location>
</feature>
<keyword evidence="1" id="KW-0812">Transmembrane</keyword>
<dbReference type="Proteomes" id="UP000263957">
    <property type="component" value="Unassembled WGS sequence"/>
</dbReference>
<keyword evidence="5" id="KW-1185">Reference proteome</keyword>
<organism evidence="4 5">
    <name type="scientific">Hyphomonas atlantica</name>
    <dbReference type="NCBI Taxonomy" id="1280948"/>
    <lineage>
        <taxon>Bacteria</taxon>
        <taxon>Pseudomonadati</taxon>
        <taxon>Pseudomonadota</taxon>
        <taxon>Alphaproteobacteria</taxon>
        <taxon>Hyphomonadales</taxon>
        <taxon>Hyphomonadaceae</taxon>
        <taxon>Hyphomonas</taxon>
    </lineage>
</organism>
<reference evidence="6 7" key="2">
    <citation type="journal article" date="2018" name="Nat. Biotechnol.">
        <title>A standardized bacterial taxonomy based on genome phylogeny substantially revises the tree of life.</title>
        <authorList>
            <person name="Parks D.H."/>
            <person name="Chuvochina M."/>
            <person name="Waite D.W."/>
            <person name="Rinke C."/>
            <person name="Skarshewski A."/>
            <person name="Chaumeil P.A."/>
            <person name="Hugenholtz P."/>
        </authorList>
    </citation>
    <scope>NUCLEOTIDE SEQUENCE [LARGE SCALE GENOMIC DNA]</scope>
    <source>
        <strain evidence="3">UBA10378</strain>
        <strain evidence="2">UBA8557</strain>
    </source>
</reference>
<accession>A0A059E9U9</accession>
<dbReference type="GeneID" id="92499021"/>